<proteinExistence type="inferred from homology"/>
<sequence length="321" mass="35717">MTPVKVTLLSGFLGAGKTTLLKTILQTDHGHRIAVIENEFADTGIDQQIIGDRASRITTLANGCICCDRSGELENALLDLLAARTAGSISFDRLIIESTGMADPGPVIHTFFRHPGLAEACHLDGVITLVDAVHANQQLDNCQVAQAQIGYADRILLTKTDLVADCEALTERLQRINARAPIQRVLHGDTDIDSLFDLRGFMLEHREIRPALAFRFMPQHRDRVSSLTLQLDFPVDLQTLSGVMESLLLQYADNLLRYKGMLWVSGEPCRLLFQGVQRLYSFGHDRPWQADETPCSQLIFIGTDLPEQLLTQTFEALRPEL</sequence>
<dbReference type="NCBIfam" id="NF008578">
    <property type="entry name" value="PRK11537.1"/>
    <property type="match status" value="1"/>
</dbReference>
<dbReference type="Proteomes" id="UP001596215">
    <property type="component" value="Unassembled WGS sequence"/>
</dbReference>
<evidence type="ECO:0000256" key="1">
    <source>
        <dbReference type="ARBA" id="ARBA00022741"/>
    </source>
</evidence>
<dbReference type="InterPro" id="IPR011629">
    <property type="entry name" value="CobW-like_C"/>
</dbReference>
<organism evidence="8 9">
    <name type="scientific">Tatumella punctata</name>
    <dbReference type="NCBI Taxonomy" id="399969"/>
    <lineage>
        <taxon>Bacteria</taxon>
        <taxon>Pseudomonadati</taxon>
        <taxon>Pseudomonadota</taxon>
        <taxon>Gammaproteobacteria</taxon>
        <taxon>Enterobacterales</taxon>
        <taxon>Erwiniaceae</taxon>
        <taxon>Tatumella</taxon>
    </lineage>
</organism>
<evidence type="ECO:0000256" key="3">
    <source>
        <dbReference type="ARBA" id="ARBA00023186"/>
    </source>
</evidence>
<evidence type="ECO:0000256" key="5">
    <source>
        <dbReference type="ARBA" id="ARBA00045658"/>
    </source>
</evidence>
<dbReference type="CDD" id="cd03112">
    <property type="entry name" value="CobW-like"/>
    <property type="match status" value="1"/>
</dbReference>
<comment type="caution">
    <text evidence="8">The sequence shown here is derived from an EMBL/GenBank/DDBJ whole genome shotgun (WGS) entry which is preliminary data.</text>
</comment>
<dbReference type="Pfam" id="PF02492">
    <property type="entry name" value="cobW"/>
    <property type="match status" value="1"/>
</dbReference>
<dbReference type="GO" id="GO:0016787">
    <property type="term" value="F:hydrolase activity"/>
    <property type="evidence" value="ECO:0007669"/>
    <property type="project" value="UniProtKB-KW"/>
</dbReference>
<comment type="similarity">
    <text evidence="4">Belongs to the SIMIBI class G3E GTPase family. ZNG1 subfamily.</text>
</comment>
<dbReference type="Pfam" id="PF07683">
    <property type="entry name" value="CobW_C"/>
    <property type="match status" value="1"/>
</dbReference>
<keyword evidence="2 8" id="KW-0378">Hydrolase</keyword>
<dbReference type="SUPFAM" id="SSF52540">
    <property type="entry name" value="P-loop containing nucleoside triphosphate hydrolases"/>
    <property type="match status" value="1"/>
</dbReference>
<dbReference type="EMBL" id="JBHSUC010000014">
    <property type="protein sequence ID" value="MFC6362747.1"/>
    <property type="molecule type" value="Genomic_DNA"/>
</dbReference>
<dbReference type="InterPro" id="IPR036627">
    <property type="entry name" value="CobW-likC_sf"/>
</dbReference>
<feature type="domain" description="CobW C-terminal" evidence="7">
    <location>
        <begin position="224"/>
        <end position="318"/>
    </location>
</feature>
<comment type="catalytic activity">
    <reaction evidence="6">
        <text>GTP + H2O = GDP + phosphate + H(+)</text>
        <dbReference type="Rhea" id="RHEA:19669"/>
        <dbReference type="ChEBI" id="CHEBI:15377"/>
        <dbReference type="ChEBI" id="CHEBI:15378"/>
        <dbReference type="ChEBI" id="CHEBI:37565"/>
        <dbReference type="ChEBI" id="CHEBI:43474"/>
        <dbReference type="ChEBI" id="CHEBI:58189"/>
    </reaction>
    <physiologicalReaction direction="left-to-right" evidence="6">
        <dbReference type="Rhea" id="RHEA:19670"/>
    </physiologicalReaction>
</comment>
<dbReference type="InterPro" id="IPR027417">
    <property type="entry name" value="P-loop_NTPase"/>
</dbReference>
<dbReference type="PANTHER" id="PTHR13748">
    <property type="entry name" value="COBW-RELATED"/>
    <property type="match status" value="1"/>
</dbReference>
<gene>
    <name evidence="8" type="primary">yjiA</name>
    <name evidence="8" type="ORF">ACFP73_11675</name>
</gene>
<evidence type="ECO:0000256" key="6">
    <source>
        <dbReference type="ARBA" id="ARBA00049117"/>
    </source>
</evidence>
<keyword evidence="3" id="KW-0143">Chaperone</keyword>
<reference evidence="9" key="1">
    <citation type="journal article" date="2019" name="Int. J. Syst. Evol. Microbiol.">
        <title>The Global Catalogue of Microorganisms (GCM) 10K type strain sequencing project: providing services to taxonomists for standard genome sequencing and annotation.</title>
        <authorList>
            <consortium name="The Broad Institute Genomics Platform"/>
            <consortium name="The Broad Institute Genome Sequencing Center for Infectious Disease"/>
            <person name="Wu L."/>
            <person name="Ma J."/>
        </authorList>
    </citation>
    <scope>NUCLEOTIDE SEQUENCE [LARGE SCALE GENOMIC DNA]</scope>
    <source>
        <strain evidence="9">CGMCC 4.1530</strain>
    </source>
</reference>
<evidence type="ECO:0000256" key="4">
    <source>
        <dbReference type="ARBA" id="ARBA00034320"/>
    </source>
</evidence>
<dbReference type="PANTHER" id="PTHR13748:SF62">
    <property type="entry name" value="COBW DOMAIN-CONTAINING PROTEIN"/>
    <property type="match status" value="1"/>
</dbReference>
<dbReference type="Gene3D" id="3.40.50.300">
    <property type="entry name" value="P-loop containing nucleotide triphosphate hydrolases"/>
    <property type="match status" value="1"/>
</dbReference>
<name>A0ABW1VS87_9GAMM</name>
<dbReference type="InterPro" id="IPR051316">
    <property type="entry name" value="Zinc-reg_GTPase_activator"/>
</dbReference>
<dbReference type="EC" id="3.6.5.-" evidence="8"/>
<dbReference type="Gene3D" id="3.30.1220.10">
    <property type="entry name" value="CobW-like, C-terminal domain"/>
    <property type="match status" value="1"/>
</dbReference>
<keyword evidence="1" id="KW-0547">Nucleotide-binding</keyword>
<protein>
    <submittedName>
        <fullName evidence="8">GTPase</fullName>
        <ecNumber evidence="8">3.6.5.-</ecNumber>
    </submittedName>
</protein>
<keyword evidence="9" id="KW-1185">Reference proteome</keyword>
<dbReference type="SMART" id="SM00833">
    <property type="entry name" value="CobW_C"/>
    <property type="match status" value="1"/>
</dbReference>
<accession>A0ABW1VS87</accession>
<dbReference type="RefSeq" id="WP_212711696.1">
    <property type="nucleotide sequence ID" value="NZ_BAAAFW010000014.1"/>
</dbReference>
<evidence type="ECO:0000313" key="8">
    <source>
        <dbReference type="EMBL" id="MFC6362747.1"/>
    </source>
</evidence>
<dbReference type="SUPFAM" id="SSF90002">
    <property type="entry name" value="Hypothetical protein YjiA, C-terminal domain"/>
    <property type="match status" value="1"/>
</dbReference>
<evidence type="ECO:0000313" key="9">
    <source>
        <dbReference type="Proteomes" id="UP001596215"/>
    </source>
</evidence>
<evidence type="ECO:0000256" key="2">
    <source>
        <dbReference type="ARBA" id="ARBA00022801"/>
    </source>
</evidence>
<evidence type="ECO:0000259" key="7">
    <source>
        <dbReference type="SMART" id="SM00833"/>
    </source>
</evidence>
<dbReference type="InterPro" id="IPR003495">
    <property type="entry name" value="CobW/HypB/UreG_nucleotide-bd"/>
</dbReference>
<comment type="function">
    <text evidence="5">Zinc chaperone that directly transfers zinc cofactor to target proteins, thereby activating them. Zinc is transferred from the CXCC motif in the GTPase domain to the zinc binding site in target proteins in a process requiring GTP hydrolysis.</text>
</comment>